<evidence type="ECO:0000313" key="2">
    <source>
        <dbReference type="Proteomes" id="UP001165780"/>
    </source>
</evidence>
<name>A0A9W2VJ25_PANPR</name>
<dbReference type="GeneID" id="109276455"/>
<evidence type="ECO:0000313" key="4">
    <source>
        <dbReference type="RefSeq" id="XP_053758499.1"/>
    </source>
</evidence>
<dbReference type="Proteomes" id="UP001165780">
    <property type="component" value="Unplaced"/>
</dbReference>
<feature type="region of interest" description="Disordered" evidence="1">
    <location>
        <begin position="160"/>
        <end position="261"/>
    </location>
</feature>
<feature type="compositionally biased region" description="Basic residues" evidence="1">
    <location>
        <begin position="199"/>
        <end position="210"/>
    </location>
</feature>
<dbReference type="AlphaFoldDB" id="A0A9W2VJ25"/>
<dbReference type="RefSeq" id="XP_053758499.1">
    <property type="nucleotide sequence ID" value="XM_053902524.1"/>
</dbReference>
<dbReference type="RefSeq" id="XP_053758498.1">
    <property type="nucleotide sequence ID" value="XM_053902523.1"/>
</dbReference>
<feature type="region of interest" description="Disordered" evidence="1">
    <location>
        <begin position="38"/>
        <end position="68"/>
    </location>
</feature>
<organism evidence="2 3">
    <name type="scientific">Panthera pardus</name>
    <name type="common">Leopard</name>
    <name type="synonym">Felis pardus</name>
    <dbReference type="NCBI Taxonomy" id="9691"/>
    <lineage>
        <taxon>Eukaryota</taxon>
        <taxon>Metazoa</taxon>
        <taxon>Chordata</taxon>
        <taxon>Craniata</taxon>
        <taxon>Vertebrata</taxon>
        <taxon>Euteleostomi</taxon>
        <taxon>Mammalia</taxon>
        <taxon>Eutheria</taxon>
        <taxon>Laurasiatheria</taxon>
        <taxon>Carnivora</taxon>
        <taxon>Feliformia</taxon>
        <taxon>Felidae</taxon>
        <taxon>Pantherinae</taxon>
        <taxon>Panthera</taxon>
    </lineage>
</organism>
<feature type="compositionally biased region" description="Pro residues" evidence="1">
    <location>
        <begin position="239"/>
        <end position="249"/>
    </location>
</feature>
<evidence type="ECO:0000313" key="3">
    <source>
        <dbReference type="RefSeq" id="XP_053758498.1"/>
    </source>
</evidence>
<accession>A0A9W2VJ25</accession>
<feature type="compositionally biased region" description="Low complexity" evidence="1">
    <location>
        <begin position="51"/>
        <end position="61"/>
    </location>
</feature>
<reference evidence="3 4" key="1">
    <citation type="submission" date="2025-04" db="UniProtKB">
        <authorList>
            <consortium name="RefSeq"/>
        </authorList>
    </citation>
    <scope>IDENTIFICATION</scope>
    <source>
        <tissue evidence="3 4">Whole blood</tissue>
    </source>
</reference>
<gene>
    <name evidence="3 4" type="primary">LOC109276455</name>
</gene>
<sequence>MRRWKWSGWRSPGAPQREVSGSWLCFLWVPSPGPLCKTKMPRRAPRGGRFGPCAQRPQRAAVPPPGASAAWGLRAASRPPFRPPGELETVLWPRPRGGEVGGRRGRYCPGSVRRSCRRGRPWCLRASTRLPVLARRRSLARAAPPPAAAAAAAAARAPCSASASATDASRSRHRRSPRARRTRCQAARPSLFSSPLPARCRRHRRRRPRPRLPPPPSFPARVVANRRPPSCGCSRPDPRQPSAPAPPKHPVSAAARGGSPEGSLGFLGFLCF</sequence>
<evidence type="ECO:0000256" key="1">
    <source>
        <dbReference type="SAM" id="MobiDB-lite"/>
    </source>
</evidence>
<keyword evidence="2" id="KW-1185">Reference proteome</keyword>
<feature type="compositionally biased region" description="Basic residues" evidence="1">
    <location>
        <begin position="171"/>
        <end position="183"/>
    </location>
</feature>
<protein>
    <submittedName>
        <fullName evidence="3 4">Serine/arginine repetitive matrix protein 1-like</fullName>
    </submittedName>
</protein>
<proteinExistence type="predicted"/>